<dbReference type="VEuPathDB" id="FungiDB:FUN_004019"/>
<gene>
    <name evidence="1" type="ORF">RhiirA4_485441</name>
</gene>
<dbReference type="AlphaFoldDB" id="A0A2I1HQ49"/>
<organism evidence="1 2">
    <name type="scientific">Rhizophagus irregularis</name>
    <dbReference type="NCBI Taxonomy" id="588596"/>
    <lineage>
        <taxon>Eukaryota</taxon>
        <taxon>Fungi</taxon>
        <taxon>Fungi incertae sedis</taxon>
        <taxon>Mucoromycota</taxon>
        <taxon>Glomeromycotina</taxon>
        <taxon>Glomeromycetes</taxon>
        <taxon>Glomerales</taxon>
        <taxon>Glomeraceae</taxon>
        <taxon>Rhizophagus</taxon>
    </lineage>
</organism>
<dbReference type="VEuPathDB" id="FungiDB:RhiirA1_463302"/>
<dbReference type="Proteomes" id="UP000234323">
    <property type="component" value="Unassembled WGS sequence"/>
</dbReference>
<accession>A0A2I1HQ49</accession>
<sequence length="289" mass="33005">MSSRELQNRGIFSDIDSIIQNKDVPTVRLWVAYMLERFRSRHLFGWRMVDFLRNAGMVISVMELISKPEDTTMSLSQTVKASSSTIKAEEIADVSNASIIDHETAELLENKSKKTLEEMRSLDRHHIQLRDAGTNNETAVEAISRKDYREDRLTTATLAERHRICLELLRICTPARDIDDRARYKSVDVKMRMGSPESTSYLQGLVPKMARVFDNTDASRRAKKSGLKTDQAKLGLLNASLYATYGLKFKAIDKNCRHYHLVGSFDSKDAPRLPSYQTGKEIYWVLPLL</sequence>
<keyword evidence="2" id="KW-1185">Reference proteome</keyword>
<comment type="caution">
    <text evidence="1">The sequence shown here is derived from an EMBL/GenBank/DDBJ whole genome shotgun (WGS) entry which is preliminary data.</text>
</comment>
<evidence type="ECO:0000313" key="1">
    <source>
        <dbReference type="EMBL" id="PKY61015.1"/>
    </source>
</evidence>
<proteinExistence type="predicted"/>
<reference evidence="1 2" key="1">
    <citation type="submission" date="2015-10" db="EMBL/GenBank/DDBJ databases">
        <title>Genome analyses suggest a sexual origin of heterokaryosis in a supposedly ancient asexual fungus.</title>
        <authorList>
            <person name="Ropars J."/>
            <person name="Sedzielewska K."/>
            <person name="Noel J."/>
            <person name="Charron P."/>
            <person name="Farinelli L."/>
            <person name="Marton T."/>
            <person name="Kruger M."/>
            <person name="Pelin A."/>
            <person name="Brachmann A."/>
            <person name="Corradi N."/>
        </authorList>
    </citation>
    <scope>NUCLEOTIDE SEQUENCE [LARGE SCALE GENOMIC DNA]</scope>
    <source>
        <strain evidence="1 2">A4</strain>
    </source>
</reference>
<evidence type="ECO:0000313" key="2">
    <source>
        <dbReference type="Proteomes" id="UP000234323"/>
    </source>
</evidence>
<protein>
    <submittedName>
        <fullName evidence="1">Uncharacterized protein</fullName>
    </submittedName>
</protein>
<dbReference type="EMBL" id="LLXI01004850">
    <property type="protein sequence ID" value="PKY61015.1"/>
    <property type="molecule type" value="Genomic_DNA"/>
</dbReference>
<name>A0A2I1HQ49_9GLOM</name>